<accession>A0AAW0AKZ4</accession>
<proteinExistence type="predicted"/>
<sequence>MHELSSFPALSFSTPSLTHIYRYLIGFPPLPRIHYRRPPRPRLPIVVRPPAPCHRHPLSISLPPVSSLCDRYLHLSSHSLLLAFSSTILPGAPITDDTEGRRRTGAGPVLDAVDADTASVCLSVDVGGGIGVGRGRSPACVVSGISFGGALSTLPSVEGAGPSRSRQGRPNLWVAVGWVRDLWAMAPLASSMLIQTVLLDEATAKVLQVPLLSSMLIR</sequence>
<evidence type="ECO:0000313" key="1">
    <source>
        <dbReference type="EMBL" id="KAK7013759.1"/>
    </source>
</evidence>
<organism evidence="1 2">
    <name type="scientific">Favolaschia claudopus</name>
    <dbReference type="NCBI Taxonomy" id="2862362"/>
    <lineage>
        <taxon>Eukaryota</taxon>
        <taxon>Fungi</taxon>
        <taxon>Dikarya</taxon>
        <taxon>Basidiomycota</taxon>
        <taxon>Agaricomycotina</taxon>
        <taxon>Agaricomycetes</taxon>
        <taxon>Agaricomycetidae</taxon>
        <taxon>Agaricales</taxon>
        <taxon>Marasmiineae</taxon>
        <taxon>Mycenaceae</taxon>
        <taxon>Favolaschia</taxon>
    </lineage>
</organism>
<dbReference type="AlphaFoldDB" id="A0AAW0AKZ4"/>
<reference evidence="1 2" key="1">
    <citation type="journal article" date="2024" name="J Genomics">
        <title>Draft genome sequencing and assembly of Favolaschia claudopus CIRM-BRFM 2984 isolated from oak limbs.</title>
        <authorList>
            <person name="Navarro D."/>
            <person name="Drula E."/>
            <person name="Chaduli D."/>
            <person name="Cazenave R."/>
            <person name="Ahrendt S."/>
            <person name="Wang J."/>
            <person name="Lipzen A."/>
            <person name="Daum C."/>
            <person name="Barry K."/>
            <person name="Grigoriev I.V."/>
            <person name="Favel A."/>
            <person name="Rosso M.N."/>
            <person name="Martin F."/>
        </authorList>
    </citation>
    <scope>NUCLEOTIDE SEQUENCE [LARGE SCALE GENOMIC DNA]</scope>
    <source>
        <strain evidence="1 2">CIRM-BRFM 2984</strain>
    </source>
</reference>
<gene>
    <name evidence="1" type="ORF">R3P38DRAFT_3206320</name>
</gene>
<evidence type="ECO:0000313" key="2">
    <source>
        <dbReference type="Proteomes" id="UP001362999"/>
    </source>
</evidence>
<protein>
    <submittedName>
        <fullName evidence="1">Uncharacterized protein</fullName>
    </submittedName>
</protein>
<name>A0AAW0AKZ4_9AGAR</name>
<dbReference type="EMBL" id="JAWWNJ010000058">
    <property type="protein sequence ID" value="KAK7013759.1"/>
    <property type="molecule type" value="Genomic_DNA"/>
</dbReference>
<dbReference type="Proteomes" id="UP001362999">
    <property type="component" value="Unassembled WGS sequence"/>
</dbReference>
<comment type="caution">
    <text evidence="1">The sequence shown here is derived from an EMBL/GenBank/DDBJ whole genome shotgun (WGS) entry which is preliminary data.</text>
</comment>
<keyword evidence="2" id="KW-1185">Reference proteome</keyword>